<dbReference type="AlphaFoldDB" id="W8UYI8"/>
<evidence type="ECO:0000313" key="1">
    <source>
        <dbReference type="EMBL" id="AHM78992.1"/>
    </source>
</evidence>
<accession>W8UYI8</accession>
<proteinExistence type="predicted"/>
<organism evidence="1 2">
    <name type="scientific">Klebsiella pneumoniae 30684/NJST258_2</name>
    <dbReference type="NCBI Taxonomy" id="1420013"/>
    <lineage>
        <taxon>Bacteria</taxon>
        <taxon>Pseudomonadati</taxon>
        <taxon>Pseudomonadota</taxon>
        <taxon>Gammaproteobacteria</taxon>
        <taxon>Enterobacterales</taxon>
        <taxon>Enterobacteriaceae</taxon>
        <taxon>Klebsiella/Raoultella group</taxon>
        <taxon>Klebsiella</taxon>
        <taxon>Klebsiella pneumoniae complex</taxon>
    </lineage>
</organism>
<reference evidence="1 2" key="1">
    <citation type="journal article" date="2014" name="Proc. Natl. Acad. Sci. U.S.A.">
        <title>Molecular dissection of the evolution of carbapenem-resistant multilocus sequence type 258 Klebsiella pneumoniae.</title>
        <authorList>
            <person name="Deleo F.R."/>
            <person name="Chen L."/>
            <person name="Porcella S.F."/>
            <person name="Martens C.A."/>
            <person name="Kobayashi S.D."/>
            <person name="Porter A.R."/>
            <person name="Chavda K.D."/>
            <person name="Jacobs M.R."/>
            <person name="Mathema B."/>
            <person name="Olsen R.J."/>
            <person name="Bonomo R.A."/>
            <person name="Musser J.M."/>
            <person name="Kreiswirth B.N."/>
        </authorList>
    </citation>
    <scope>NUCLEOTIDE SEQUENCE [LARGE SCALE GENOMIC DNA]</scope>
    <source>
        <strain evidence="1">30684/NJST258_2</strain>
    </source>
</reference>
<dbReference type="Proteomes" id="UP000019586">
    <property type="component" value="Chromosome"/>
</dbReference>
<name>W8UYI8_KLEPN</name>
<sequence>MQIALAEVFTFWYFPPLSSAELCTQMRIIFN</sequence>
<evidence type="ECO:0000313" key="2">
    <source>
        <dbReference type="Proteomes" id="UP000019586"/>
    </source>
</evidence>
<dbReference type="EMBL" id="CP006918">
    <property type="protein sequence ID" value="AHM78992.1"/>
    <property type="molecule type" value="Genomic_DNA"/>
</dbReference>
<dbReference type="HOGENOM" id="CLU_3397009_0_0_6"/>
<protein>
    <submittedName>
        <fullName evidence="1">Uncharacterized protein</fullName>
    </submittedName>
</protein>
<gene>
    <name evidence="1" type="ORF">KPNJ2_02212</name>
</gene>
<dbReference type="KEGG" id="kps:KPNJ2_02212"/>